<organism evidence="2 3">
    <name type="scientific">Dibothriocephalus latus</name>
    <name type="common">Fish tapeworm</name>
    <name type="synonym">Diphyllobothrium latum</name>
    <dbReference type="NCBI Taxonomy" id="60516"/>
    <lineage>
        <taxon>Eukaryota</taxon>
        <taxon>Metazoa</taxon>
        <taxon>Spiralia</taxon>
        <taxon>Lophotrochozoa</taxon>
        <taxon>Platyhelminthes</taxon>
        <taxon>Cestoda</taxon>
        <taxon>Eucestoda</taxon>
        <taxon>Diphyllobothriidea</taxon>
        <taxon>Diphyllobothriidae</taxon>
        <taxon>Dibothriocephalus</taxon>
    </lineage>
</organism>
<dbReference type="GO" id="GO:0030139">
    <property type="term" value="C:endocytic vesicle"/>
    <property type="evidence" value="ECO:0007669"/>
    <property type="project" value="TreeGrafter"/>
</dbReference>
<reference evidence="2 3" key="1">
    <citation type="submission" date="2018-11" db="EMBL/GenBank/DDBJ databases">
        <authorList>
            <consortium name="Pathogen Informatics"/>
        </authorList>
    </citation>
    <scope>NUCLEOTIDE SEQUENCE [LARGE SCALE GENOMIC DNA]</scope>
</reference>
<dbReference type="GO" id="GO:0005829">
    <property type="term" value="C:cytosol"/>
    <property type="evidence" value="ECO:0007669"/>
    <property type="project" value="GOC"/>
</dbReference>
<protein>
    <submittedName>
        <fullName evidence="2">Uncharacterized protein</fullName>
    </submittedName>
</protein>
<dbReference type="OrthoDB" id="192608at2759"/>
<evidence type="ECO:0000313" key="3">
    <source>
        <dbReference type="Proteomes" id="UP000281553"/>
    </source>
</evidence>
<name>A0A3P7LSY5_DIBLA</name>
<dbReference type="GO" id="GO:0005794">
    <property type="term" value="C:Golgi apparatus"/>
    <property type="evidence" value="ECO:0007669"/>
    <property type="project" value="TreeGrafter"/>
</dbReference>
<dbReference type="EMBL" id="UYRU01065401">
    <property type="protein sequence ID" value="VDN16310.1"/>
    <property type="molecule type" value="Genomic_DNA"/>
</dbReference>
<feature type="region of interest" description="Disordered" evidence="1">
    <location>
        <begin position="1"/>
        <end position="56"/>
    </location>
</feature>
<dbReference type="GO" id="GO:0042147">
    <property type="term" value="P:retrograde transport, endosome to Golgi"/>
    <property type="evidence" value="ECO:0007669"/>
    <property type="project" value="TreeGrafter"/>
</dbReference>
<dbReference type="Pfam" id="PF20210">
    <property type="entry name" value="Laa1_Sip1_HTR5"/>
    <property type="match status" value="1"/>
</dbReference>
<dbReference type="GO" id="GO:0016020">
    <property type="term" value="C:membrane"/>
    <property type="evidence" value="ECO:0007669"/>
    <property type="project" value="TreeGrafter"/>
</dbReference>
<evidence type="ECO:0000313" key="2">
    <source>
        <dbReference type="EMBL" id="VDN16310.1"/>
    </source>
</evidence>
<dbReference type="GO" id="GO:0006897">
    <property type="term" value="P:endocytosis"/>
    <property type="evidence" value="ECO:0007669"/>
    <property type="project" value="TreeGrafter"/>
</dbReference>
<evidence type="ECO:0000256" key="1">
    <source>
        <dbReference type="SAM" id="MobiDB-lite"/>
    </source>
</evidence>
<dbReference type="PANTHER" id="PTHR21663">
    <property type="entry name" value="HYPOTHETICAL HEAT DOMAIN-CONTAINING"/>
    <property type="match status" value="1"/>
</dbReference>
<feature type="compositionally biased region" description="Low complexity" evidence="1">
    <location>
        <begin position="14"/>
        <end position="24"/>
    </location>
</feature>
<dbReference type="PANTHER" id="PTHR21663:SF0">
    <property type="entry name" value="HEAT REPEAT-CONTAINING PROTEIN 5B"/>
    <property type="match status" value="1"/>
</dbReference>
<dbReference type="AlphaFoldDB" id="A0A3P7LSY5"/>
<sequence length="251" mass="26947">MTANKFGDSERASGARGATSASASNEERNTEGLNDPDGAGTDEEDDDEQIFGKDKGSSVKGSIFNLPPRWPTRMLAVACLRKLILLCHEAYTTAASLKADFHNAPLQADEINSQASGSNQLAHFDLALARKLRQSAGPADSSLRQKDREDWLVLHLPDLIRMVFISATCSIDQLRIFGLIALRDLIRSLLQQFEAQISAALRPAFPLETAQQQPSTGTFTNAPGPDVTAAACEVCSCWLTSGVASDAADVL</sequence>
<dbReference type="Proteomes" id="UP000281553">
    <property type="component" value="Unassembled WGS sequence"/>
</dbReference>
<feature type="non-terminal residue" evidence="2">
    <location>
        <position position="251"/>
    </location>
</feature>
<dbReference type="GO" id="GO:0008104">
    <property type="term" value="P:intracellular protein localization"/>
    <property type="evidence" value="ECO:0007669"/>
    <property type="project" value="TreeGrafter"/>
</dbReference>
<feature type="compositionally biased region" description="Acidic residues" evidence="1">
    <location>
        <begin position="40"/>
        <end position="49"/>
    </location>
</feature>
<keyword evidence="3" id="KW-1185">Reference proteome</keyword>
<dbReference type="InterPro" id="IPR046837">
    <property type="entry name" value="Laa1/Sip1/HEATR5-like_HEAT"/>
</dbReference>
<dbReference type="InterPro" id="IPR040108">
    <property type="entry name" value="Laa1/Sip1/HEATR5"/>
</dbReference>
<proteinExistence type="predicted"/>
<accession>A0A3P7LSY5</accession>
<gene>
    <name evidence="2" type="ORF">DILT_LOCUS12141</name>
</gene>